<dbReference type="Gene3D" id="3.40.1350.10">
    <property type="match status" value="1"/>
</dbReference>
<evidence type="ECO:0000256" key="6">
    <source>
        <dbReference type="ARBA" id="ARBA00022723"/>
    </source>
</evidence>
<evidence type="ECO:0000256" key="5">
    <source>
        <dbReference type="ARBA" id="ARBA00022722"/>
    </source>
</evidence>
<keyword evidence="7" id="KW-0378">Hydrolase</keyword>
<feature type="domain" description="Exonuclease" evidence="12">
    <location>
        <begin position="550"/>
        <end position="715"/>
    </location>
</feature>
<dbReference type="InterPro" id="IPR011856">
    <property type="entry name" value="tRNA_endonuc-like_dom_sf"/>
</dbReference>
<dbReference type="SMART" id="SM00479">
    <property type="entry name" value="EXOIII"/>
    <property type="match status" value="1"/>
</dbReference>
<dbReference type="CDD" id="cd06127">
    <property type="entry name" value="DEDDh"/>
    <property type="match status" value="1"/>
</dbReference>
<evidence type="ECO:0000256" key="1">
    <source>
        <dbReference type="ARBA" id="ARBA00000983"/>
    </source>
</evidence>
<dbReference type="InterPro" id="IPR013520">
    <property type="entry name" value="Ribonucl_H"/>
</dbReference>
<dbReference type="Proteomes" id="UP001501565">
    <property type="component" value="Unassembled WGS sequence"/>
</dbReference>
<dbReference type="EMBL" id="BAABBN010000012">
    <property type="protein sequence ID" value="GAA3935627.1"/>
    <property type="molecule type" value="Genomic_DNA"/>
</dbReference>
<dbReference type="InterPro" id="IPR012337">
    <property type="entry name" value="RNaseH-like_sf"/>
</dbReference>
<dbReference type="InterPro" id="IPR049125">
    <property type="entry name" value="FAN1-like_WH"/>
</dbReference>
<dbReference type="InterPro" id="IPR036397">
    <property type="entry name" value="RNaseH_sf"/>
</dbReference>
<evidence type="ECO:0000256" key="11">
    <source>
        <dbReference type="ARBA" id="ARBA00049244"/>
    </source>
</evidence>
<dbReference type="InterPro" id="IPR006054">
    <property type="entry name" value="DnaQ"/>
</dbReference>
<dbReference type="Pfam" id="PF08774">
    <property type="entry name" value="VRR_NUC"/>
    <property type="match status" value="1"/>
</dbReference>
<evidence type="ECO:0000256" key="9">
    <source>
        <dbReference type="ARBA" id="ARBA00022842"/>
    </source>
</evidence>
<organism evidence="14 15">
    <name type="scientific">Litoribacillus peritrichatus</name>
    <dbReference type="NCBI Taxonomy" id="718191"/>
    <lineage>
        <taxon>Bacteria</taxon>
        <taxon>Pseudomonadati</taxon>
        <taxon>Pseudomonadota</taxon>
        <taxon>Gammaproteobacteria</taxon>
        <taxon>Oceanospirillales</taxon>
        <taxon>Oceanospirillaceae</taxon>
        <taxon>Litoribacillus</taxon>
    </lineage>
</organism>
<comment type="catalytic activity">
    <reaction evidence="11">
        <text>DNA(n) + a 2'-deoxyribonucleoside 5'-triphosphate = DNA(n+1) + diphosphate</text>
        <dbReference type="Rhea" id="RHEA:22508"/>
        <dbReference type="Rhea" id="RHEA-COMP:17339"/>
        <dbReference type="Rhea" id="RHEA-COMP:17340"/>
        <dbReference type="ChEBI" id="CHEBI:33019"/>
        <dbReference type="ChEBI" id="CHEBI:61560"/>
        <dbReference type="ChEBI" id="CHEBI:173112"/>
        <dbReference type="EC" id="2.7.7.7"/>
    </reaction>
</comment>
<gene>
    <name evidence="14" type="ORF">GCM10022277_35180</name>
</gene>
<dbReference type="Gene3D" id="3.30.420.10">
    <property type="entry name" value="Ribonuclease H-like superfamily/Ribonuclease H"/>
    <property type="match status" value="1"/>
</dbReference>
<dbReference type="Pfam" id="PF21315">
    <property type="entry name" value="FAN1_HTH"/>
    <property type="match status" value="1"/>
</dbReference>
<sequence>MSYRKELPEKYYLQHFEEFIAYISSVCGSLLDDKDKAYLSSYQALPEPAQCLLVRLLNRNITLVDVETLRYDEIPDIEAQLDTLGHAGFIRYVSESDWPLVLSSLNKHHLTQLLDVHPCVSYKKSAKKPELIDLVEAHCSYPNAVDLGLFDNHIVKRQMPVFEYWLFLFFGNLDSRLKQFSMRDLGVIQTRSDANTPINHSARFDDPDAAKSAFIYAKRAKQLKDISDQALEDDLASLVRVEPIVGAQAENFANKYFLKLSRRLEKISVDHAISVLEFLKTPEAEEQWIRLQYKQGKRSEVQARLEHLLDDAQSEHILLFAEDFLARKFNQKKTSPYTDVLRAAKVLSVEELYRNHVELGVQAHYQNSSTEVYFSENNVWRSLFGLLFWEIIFDPQTNVCNEFDDRPQVLIENTFYSLFSPGIEQLLALLGDAQKAERHLTKVASEQYGKHNGLFYWQPDVLESVLCLVRNAQPEPLSELLRLMAKDYYNHNDGFPDLMIVEKGQLRFEEVKAPGDQLRKNQLVMINTLKSCGFDASVTRVEWFIDPSQPYVVVDIETTGGKKGVHRITEIGAVKVVAGEVIDRWQSLINPQRHVPSFITQLTGITNEMVAEAPLFSEVAETFFQFMEGCIFVAHNVNFDYGFIKDEFERVGQRFNMPKLCSCKEMRRHFPGYESYGLANLCREFDINLNSHHRALCDAEAAAELLNLFNAKRLSQSDSKPPK</sequence>
<dbReference type="SUPFAM" id="SSF53098">
    <property type="entry name" value="Ribonuclease H-like"/>
    <property type="match status" value="1"/>
</dbReference>
<dbReference type="SMART" id="SM00990">
    <property type="entry name" value="VRR_NUC"/>
    <property type="match status" value="1"/>
</dbReference>
<comment type="cofactor">
    <cofactor evidence="2">
        <name>Mn(2+)</name>
        <dbReference type="ChEBI" id="CHEBI:29035"/>
    </cofactor>
</comment>
<evidence type="ECO:0000256" key="8">
    <source>
        <dbReference type="ARBA" id="ARBA00022839"/>
    </source>
</evidence>
<name>A0ABP7N6E3_9GAMM</name>
<keyword evidence="5" id="KW-0540">Nuclease</keyword>
<comment type="caution">
    <text evidence="14">The sequence shown here is derived from an EMBL/GenBank/DDBJ whole genome shotgun (WGS) entry which is preliminary data.</text>
</comment>
<proteinExistence type="inferred from homology"/>
<evidence type="ECO:0000259" key="13">
    <source>
        <dbReference type="SMART" id="SM00990"/>
    </source>
</evidence>
<protein>
    <recommendedName>
        <fullName evidence="16">DNA-directed DNA polymerase</fullName>
    </recommendedName>
</protein>
<dbReference type="PANTHER" id="PTHR15749:SF4">
    <property type="entry name" value="FANCONI-ASSOCIATED NUCLEASE 1"/>
    <property type="match status" value="1"/>
</dbReference>
<dbReference type="RefSeq" id="WP_344799914.1">
    <property type="nucleotide sequence ID" value="NZ_BAABBN010000012.1"/>
</dbReference>
<keyword evidence="6" id="KW-0479">Metal-binding</keyword>
<evidence type="ECO:0000256" key="4">
    <source>
        <dbReference type="ARBA" id="ARBA00005533"/>
    </source>
</evidence>
<evidence type="ECO:0000256" key="7">
    <source>
        <dbReference type="ARBA" id="ARBA00022801"/>
    </source>
</evidence>
<evidence type="ECO:0000256" key="10">
    <source>
        <dbReference type="ARBA" id="ARBA00023211"/>
    </source>
</evidence>
<dbReference type="InterPro" id="IPR014883">
    <property type="entry name" value="VRR_NUC"/>
</dbReference>
<keyword evidence="15" id="KW-1185">Reference proteome</keyword>
<reference evidence="15" key="1">
    <citation type="journal article" date="2019" name="Int. J. Syst. Evol. Microbiol.">
        <title>The Global Catalogue of Microorganisms (GCM) 10K type strain sequencing project: providing services to taxonomists for standard genome sequencing and annotation.</title>
        <authorList>
            <consortium name="The Broad Institute Genomics Platform"/>
            <consortium name="The Broad Institute Genome Sequencing Center for Infectious Disease"/>
            <person name="Wu L."/>
            <person name="Ma J."/>
        </authorList>
    </citation>
    <scope>NUCLEOTIDE SEQUENCE [LARGE SCALE GENOMIC DNA]</scope>
    <source>
        <strain evidence="15">JCM 17551</strain>
    </source>
</reference>
<comment type="similarity">
    <text evidence="4">Belongs to the FAN1 family.</text>
</comment>
<evidence type="ECO:0008006" key="16">
    <source>
        <dbReference type="Google" id="ProtNLM"/>
    </source>
</evidence>
<comment type="cofactor">
    <cofactor evidence="3">
        <name>Mg(2+)</name>
        <dbReference type="ChEBI" id="CHEBI:18420"/>
    </cofactor>
</comment>
<evidence type="ECO:0000256" key="3">
    <source>
        <dbReference type="ARBA" id="ARBA00001946"/>
    </source>
</evidence>
<keyword evidence="8" id="KW-0269">Exonuclease</keyword>
<dbReference type="Pfam" id="PF00929">
    <property type="entry name" value="RNase_T"/>
    <property type="match status" value="1"/>
</dbReference>
<comment type="catalytic activity">
    <reaction evidence="1">
        <text>Hydrolytically removes 5'-nucleotides successively from the 3'-hydroxy termini of 3'-hydroxy-terminated oligonucleotides.</text>
        <dbReference type="EC" id="3.1.4.1"/>
    </reaction>
</comment>
<evidence type="ECO:0000313" key="14">
    <source>
        <dbReference type="EMBL" id="GAA3935627.1"/>
    </source>
</evidence>
<dbReference type="NCBIfam" id="TIGR00573">
    <property type="entry name" value="dnaq"/>
    <property type="match status" value="1"/>
</dbReference>
<evidence type="ECO:0000313" key="15">
    <source>
        <dbReference type="Proteomes" id="UP001501565"/>
    </source>
</evidence>
<evidence type="ECO:0000259" key="12">
    <source>
        <dbReference type="SMART" id="SM00479"/>
    </source>
</evidence>
<keyword evidence="10" id="KW-0464">Manganese</keyword>
<dbReference type="PANTHER" id="PTHR15749">
    <property type="entry name" value="FANCONI-ASSOCIATED NUCLEASE 1"/>
    <property type="match status" value="1"/>
</dbReference>
<feature type="domain" description="VRR-NUC" evidence="13">
    <location>
        <begin position="457"/>
        <end position="543"/>
    </location>
</feature>
<evidence type="ECO:0000256" key="2">
    <source>
        <dbReference type="ARBA" id="ARBA00001936"/>
    </source>
</evidence>
<dbReference type="InterPro" id="IPR033315">
    <property type="entry name" value="Fan1-like"/>
</dbReference>
<keyword evidence="9" id="KW-0460">Magnesium</keyword>
<accession>A0ABP7N6E3</accession>